<feature type="domain" description="OTU" evidence="2">
    <location>
        <begin position="21"/>
        <end position="183"/>
    </location>
</feature>
<feature type="compositionally biased region" description="Polar residues" evidence="1">
    <location>
        <begin position="253"/>
        <end position="273"/>
    </location>
</feature>
<protein>
    <submittedName>
        <fullName evidence="3">OTU-domain-containing protein</fullName>
    </submittedName>
</protein>
<keyword evidence="4" id="KW-1185">Reference proteome</keyword>
<proteinExistence type="predicted"/>
<dbReference type="EMBL" id="ML977689">
    <property type="protein sequence ID" value="KAF1993711.1"/>
    <property type="molecule type" value="Genomic_DNA"/>
</dbReference>
<dbReference type="PANTHER" id="PTHR12419:SF7">
    <property type="entry name" value="OTU DOMAIN-CONTAINING PROTEIN 3"/>
    <property type="match status" value="1"/>
</dbReference>
<dbReference type="GO" id="GO:0016579">
    <property type="term" value="P:protein deubiquitination"/>
    <property type="evidence" value="ECO:0007669"/>
    <property type="project" value="TreeGrafter"/>
</dbReference>
<accession>A0A6A5W0P5</accession>
<dbReference type="GO" id="GO:0004843">
    <property type="term" value="F:cysteine-type deubiquitinase activity"/>
    <property type="evidence" value="ECO:0007669"/>
    <property type="project" value="TreeGrafter"/>
</dbReference>
<evidence type="ECO:0000256" key="1">
    <source>
        <dbReference type="SAM" id="MobiDB-lite"/>
    </source>
</evidence>
<gene>
    <name evidence="3" type="ORF">P154DRAFT_540202</name>
</gene>
<dbReference type="InterPro" id="IPR038765">
    <property type="entry name" value="Papain-like_cys_pep_sf"/>
</dbReference>
<dbReference type="PANTHER" id="PTHR12419">
    <property type="entry name" value="OTU DOMAIN CONTAINING PROTEIN"/>
    <property type="match status" value="1"/>
</dbReference>
<evidence type="ECO:0000313" key="3">
    <source>
        <dbReference type="EMBL" id="KAF1993711.1"/>
    </source>
</evidence>
<dbReference type="SUPFAM" id="SSF54001">
    <property type="entry name" value="Cysteine proteinases"/>
    <property type="match status" value="1"/>
</dbReference>
<name>A0A6A5W0P5_9PLEO</name>
<evidence type="ECO:0000259" key="2">
    <source>
        <dbReference type="PROSITE" id="PS50802"/>
    </source>
</evidence>
<evidence type="ECO:0000313" key="4">
    <source>
        <dbReference type="Proteomes" id="UP000799779"/>
    </source>
</evidence>
<dbReference type="InterPro" id="IPR003323">
    <property type="entry name" value="OTU_dom"/>
</dbReference>
<feature type="region of interest" description="Disordered" evidence="1">
    <location>
        <begin position="188"/>
        <end position="280"/>
    </location>
</feature>
<dbReference type="OrthoDB" id="409956at2759"/>
<dbReference type="PROSITE" id="PS50802">
    <property type="entry name" value="OTU"/>
    <property type="match status" value="1"/>
</dbReference>
<reference evidence="3" key="1">
    <citation type="journal article" date="2020" name="Stud. Mycol.">
        <title>101 Dothideomycetes genomes: a test case for predicting lifestyles and emergence of pathogens.</title>
        <authorList>
            <person name="Haridas S."/>
            <person name="Albert R."/>
            <person name="Binder M."/>
            <person name="Bloem J."/>
            <person name="Labutti K."/>
            <person name="Salamov A."/>
            <person name="Andreopoulos B."/>
            <person name="Baker S."/>
            <person name="Barry K."/>
            <person name="Bills G."/>
            <person name="Bluhm B."/>
            <person name="Cannon C."/>
            <person name="Castanera R."/>
            <person name="Culley D."/>
            <person name="Daum C."/>
            <person name="Ezra D."/>
            <person name="Gonzalez J."/>
            <person name="Henrissat B."/>
            <person name="Kuo A."/>
            <person name="Liang C."/>
            <person name="Lipzen A."/>
            <person name="Lutzoni F."/>
            <person name="Magnuson J."/>
            <person name="Mondo S."/>
            <person name="Nolan M."/>
            <person name="Ohm R."/>
            <person name="Pangilinan J."/>
            <person name="Park H.-J."/>
            <person name="Ramirez L."/>
            <person name="Alfaro M."/>
            <person name="Sun H."/>
            <person name="Tritt A."/>
            <person name="Yoshinaga Y."/>
            <person name="Zwiers L.-H."/>
            <person name="Turgeon B."/>
            <person name="Goodwin S."/>
            <person name="Spatafora J."/>
            <person name="Crous P."/>
            <person name="Grigoriev I."/>
        </authorList>
    </citation>
    <scope>NUCLEOTIDE SEQUENCE</scope>
    <source>
        <strain evidence="3">CBS 123094</strain>
    </source>
</reference>
<dbReference type="AlphaFoldDB" id="A0A6A5W0P5"/>
<organism evidence="3 4">
    <name type="scientific">Amniculicola lignicola CBS 123094</name>
    <dbReference type="NCBI Taxonomy" id="1392246"/>
    <lineage>
        <taxon>Eukaryota</taxon>
        <taxon>Fungi</taxon>
        <taxon>Dikarya</taxon>
        <taxon>Ascomycota</taxon>
        <taxon>Pezizomycotina</taxon>
        <taxon>Dothideomycetes</taxon>
        <taxon>Pleosporomycetidae</taxon>
        <taxon>Pleosporales</taxon>
        <taxon>Amniculicolaceae</taxon>
        <taxon>Amniculicola</taxon>
    </lineage>
</organism>
<dbReference type="Pfam" id="PF02338">
    <property type="entry name" value="OTU"/>
    <property type="match status" value="1"/>
</dbReference>
<dbReference type="Proteomes" id="UP000799779">
    <property type="component" value="Unassembled WGS sequence"/>
</dbReference>
<dbReference type="CDD" id="cd22756">
    <property type="entry name" value="OTU_OTUD3-like"/>
    <property type="match status" value="1"/>
</dbReference>
<dbReference type="InterPro" id="IPR050704">
    <property type="entry name" value="Peptidase_C85-like"/>
</dbReference>
<dbReference type="Gene3D" id="3.90.70.80">
    <property type="match status" value="1"/>
</dbReference>
<sequence>MAIRKTRAKSSEFPILEANGLYAAPIKGDGNCLFNALSDQMYGTQDAHKLLRATTISHMRKHATHYRQYMVVNPTRRNSRRRTAAASANIDTTVHSEDELQEEFEKHLEKMGKTGEWADNLEVAAFADALNVNVCLWHADYTYTFSPQVTAAVDDQRPAVEDQRSTLNIAYHTWEHYSSVRNVAGPHTGVPNVVGKPAPAEAPVLAPDAKPADPEFKSSPSKKRSSAERDDEELLPVRATKRRSPLPPWDSEFTPSGSEASSDESLPTLSQQEQVEDVPQRKIKLVLKLRVPPKEQPV</sequence>